<feature type="signal peptide" evidence="1">
    <location>
        <begin position="1"/>
        <end position="19"/>
    </location>
</feature>
<sequence>MMICFIVVLGKLFSHIQDGADVVANVFLFLNLGDHNGLSQERIFRTSPDTCSFLRVIYFHLTKKMYKEIFMILLFVTIVYSQSACSPGICDRIRCKPAECGPGEKLYKNGGICHCCDICLLFIP</sequence>
<evidence type="ECO:0000256" key="1">
    <source>
        <dbReference type="SAM" id="SignalP"/>
    </source>
</evidence>
<dbReference type="EMBL" id="CAXIEN010000089">
    <property type="protein sequence ID" value="CAL1275914.1"/>
    <property type="molecule type" value="Genomic_DNA"/>
</dbReference>
<protein>
    <submittedName>
        <fullName evidence="2">Uncharacterized protein</fullName>
    </submittedName>
</protein>
<keyword evidence="3" id="KW-1185">Reference proteome</keyword>
<accession>A0AAV1ZVR3</accession>
<dbReference type="Proteomes" id="UP001497382">
    <property type="component" value="Unassembled WGS sequence"/>
</dbReference>
<evidence type="ECO:0000313" key="3">
    <source>
        <dbReference type="Proteomes" id="UP001497382"/>
    </source>
</evidence>
<reference evidence="2 3" key="1">
    <citation type="submission" date="2024-04" db="EMBL/GenBank/DDBJ databases">
        <authorList>
            <person name="Rising A."/>
            <person name="Reimegard J."/>
            <person name="Sonavane S."/>
            <person name="Akerstrom W."/>
            <person name="Nylinder S."/>
            <person name="Hedman E."/>
            <person name="Kallberg Y."/>
        </authorList>
    </citation>
    <scope>NUCLEOTIDE SEQUENCE [LARGE SCALE GENOMIC DNA]</scope>
</reference>
<gene>
    <name evidence="2" type="ORF">LARSCL_LOCUS8366</name>
</gene>
<evidence type="ECO:0000313" key="2">
    <source>
        <dbReference type="EMBL" id="CAL1275914.1"/>
    </source>
</evidence>
<proteinExistence type="predicted"/>
<keyword evidence="1" id="KW-0732">Signal</keyword>
<name>A0AAV1ZVR3_9ARAC</name>
<feature type="chain" id="PRO_5043864198" evidence="1">
    <location>
        <begin position="20"/>
        <end position="124"/>
    </location>
</feature>
<organism evidence="2 3">
    <name type="scientific">Larinioides sclopetarius</name>
    <dbReference type="NCBI Taxonomy" id="280406"/>
    <lineage>
        <taxon>Eukaryota</taxon>
        <taxon>Metazoa</taxon>
        <taxon>Ecdysozoa</taxon>
        <taxon>Arthropoda</taxon>
        <taxon>Chelicerata</taxon>
        <taxon>Arachnida</taxon>
        <taxon>Araneae</taxon>
        <taxon>Araneomorphae</taxon>
        <taxon>Entelegynae</taxon>
        <taxon>Araneoidea</taxon>
        <taxon>Araneidae</taxon>
        <taxon>Larinioides</taxon>
    </lineage>
</organism>
<dbReference type="AlphaFoldDB" id="A0AAV1ZVR3"/>
<comment type="caution">
    <text evidence="2">The sequence shown here is derived from an EMBL/GenBank/DDBJ whole genome shotgun (WGS) entry which is preliminary data.</text>
</comment>